<feature type="chain" id="PRO_5039706398" evidence="3">
    <location>
        <begin position="25"/>
        <end position="381"/>
    </location>
</feature>
<evidence type="ECO:0000259" key="4">
    <source>
        <dbReference type="Pfam" id="PF25917"/>
    </source>
</evidence>
<feature type="domain" description="YknX-like C-terminal permuted SH3-like" evidence="6">
    <location>
        <begin position="313"/>
        <end position="380"/>
    </location>
</feature>
<dbReference type="PROSITE" id="PS51257">
    <property type="entry name" value="PROKAR_LIPOPROTEIN"/>
    <property type="match status" value="1"/>
</dbReference>
<name>A0A4Y7RW93_9FIRM</name>
<dbReference type="NCBIfam" id="TIGR01730">
    <property type="entry name" value="RND_mfp"/>
    <property type="match status" value="1"/>
</dbReference>
<dbReference type="RefSeq" id="WP_134212479.1">
    <property type="nucleotide sequence ID" value="NZ_QFFZ01000004.1"/>
</dbReference>
<keyword evidence="8" id="KW-1185">Reference proteome</keyword>
<dbReference type="InterPro" id="IPR006143">
    <property type="entry name" value="RND_pump_MFP"/>
</dbReference>
<protein>
    <submittedName>
        <fullName evidence="7">Macrolide export protein MacA</fullName>
    </submittedName>
</protein>
<feature type="signal peptide" evidence="3">
    <location>
        <begin position="1"/>
        <end position="24"/>
    </location>
</feature>
<feature type="coiled-coil region" evidence="2">
    <location>
        <begin position="93"/>
        <end position="120"/>
    </location>
</feature>
<proteinExistence type="inferred from homology"/>
<dbReference type="Pfam" id="PF25917">
    <property type="entry name" value="BSH_RND"/>
    <property type="match status" value="1"/>
</dbReference>
<comment type="similarity">
    <text evidence="1">Belongs to the membrane fusion protein (MFP) (TC 8.A.1) family.</text>
</comment>
<dbReference type="EMBL" id="QFFZ01000004">
    <property type="protein sequence ID" value="TEB12952.1"/>
    <property type="molecule type" value="Genomic_DNA"/>
</dbReference>
<dbReference type="AlphaFoldDB" id="A0A4Y7RW93"/>
<dbReference type="GO" id="GO:0015562">
    <property type="term" value="F:efflux transmembrane transporter activity"/>
    <property type="evidence" value="ECO:0007669"/>
    <property type="project" value="TreeGrafter"/>
</dbReference>
<accession>A0A4Y7RW93</accession>
<dbReference type="Gene3D" id="2.40.50.100">
    <property type="match status" value="1"/>
</dbReference>
<evidence type="ECO:0000256" key="1">
    <source>
        <dbReference type="ARBA" id="ARBA00009477"/>
    </source>
</evidence>
<keyword evidence="3" id="KW-0732">Signal</keyword>
<dbReference type="PANTHER" id="PTHR30469:SF15">
    <property type="entry name" value="HLYD FAMILY OF SECRETION PROTEINS"/>
    <property type="match status" value="1"/>
</dbReference>
<dbReference type="InterPro" id="IPR058637">
    <property type="entry name" value="YknX-like_C"/>
</dbReference>
<reference evidence="7 8" key="1">
    <citation type="journal article" date="2018" name="Environ. Microbiol.">
        <title>Novel energy conservation strategies and behaviour of Pelotomaculum schinkii driving syntrophic propionate catabolism.</title>
        <authorList>
            <person name="Hidalgo-Ahumada C.A.P."/>
            <person name="Nobu M.K."/>
            <person name="Narihiro T."/>
            <person name="Tamaki H."/>
            <person name="Liu W.T."/>
            <person name="Kamagata Y."/>
            <person name="Stams A.J.M."/>
            <person name="Imachi H."/>
            <person name="Sousa D.Z."/>
        </authorList>
    </citation>
    <scope>NUCLEOTIDE SEQUENCE [LARGE SCALE GENOMIC DNA]</scope>
    <source>
        <strain evidence="7 8">MGP</strain>
    </source>
</reference>
<sequence>MWKPVKKSLAVFLTVLLMFTAAGCGGRNENKPEAVTVAVAENQELETTLELSGVLVPVRTVDISSKASGKVVSLGFNVGSEVKAGDVLIQLDTDALNAQLAQAEAGLQSAEAAAESVRSQASLARINLDAAQKLFDRTKVLYQSGAVSQSQMDDVTDKLNIAQNQFENASGPAQDQAQAAISTARANIRNLQVQIDNTTIRSPLNGIVTVQSVNVGQSISPNVSVISIVDTSTLKLKTTISQDLLPLLSVGREMEITIDSYPDSKFKGNISSIGPIAVSTGEVFPLEISINNSGSLTAGLSARASLNTTVRGIMVPAAAVAQGGGESYVFVINENTAVKRVVKVGLKNDKTAQILKGVSAGERVAVTNVGSLSDNKTVTVN</sequence>
<evidence type="ECO:0000259" key="6">
    <source>
        <dbReference type="Pfam" id="PF25989"/>
    </source>
</evidence>
<dbReference type="Gene3D" id="1.10.287.470">
    <property type="entry name" value="Helix hairpin bin"/>
    <property type="match status" value="1"/>
</dbReference>
<organism evidence="7 8">
    <name type="scientific">Pelotomaculum propionicicum</name>
    <dbReference type="NCBI Taxonomy" id="258475"/>
    <lineage>
        <taxon>Bacteria</taxon>
        <taxon>Bacillati</taxon>
        <taxon>Bacillota</taxon>
        <taxon>Clostridia</taxon>
        <taxon>Eubacteriales</taxon>
        <taxon>Desulfotomaculaceae</taxon>
        <taxon>Pelotomaculum</taxon>
    </lineage>
</organism>
<dbReference type="InterPro" id="IPR058792">
    <property type="entry name" value="Beta-barrel_RND_2"/>
</dbReference>
<evidence type="ECO:0000313" key="8">
    <source>
        <dbReference type="Proteomes" id="UP000297597"/>
    </source>
</evidence>
<dbReference type="Gene3D" id="2.40.30.170">
    <property type="match status" value="1"/>
</dbReference>
<evidence type="ECO:0000256" key="2">
    <source>
        <dbReference type="SAM" id="Coils"/>
    </source>
</evidence>
<dbReference type="Gene3D" id="2.40.420.20">
    <property type="match status" value="1"/>
</dbReference>
<evidence type="ECO:0000313" key="7">
    <source>
        <dbReference type="EMBL" id="TEB12952.1"/>
    </source>
</evidence>
<gene>
    <name evidence="7" type="primary">macA_3</name>
    <name evidence="7" type="ORF">Pmgp_00590</name>
</gene>
<comment type="caution">
    <text evidence="7">The sequence shown here is derived from an EMBL/GenBank/DDBJ whole genome shotgun (WGS) entry which is preliminary data.</text>
</comment>
<evidence type="ECO:0000259" key="5">
    <source>
        <dbReference type="Pfam" id="PF25954"/>
    </source>
</evidence>
<feature type="coiled-coil region" evidence="2">
    <location>
        <begin position="174"/>
        <end position="201"/>
    </location>
</feature>
<dbReference type="OrthoDB" id="9810430at2"/>
<dbReference type="SUPFAM" id="SSF111369">
    <property type="entry name" value="HlyD-like secretion proteins"/>
    <property type="match status" value="1"/>
</dbReference>
<feature type="domain" description="CusB-like beta-barrel" evidence="5">
    <location>
        <begin position="238"/>
        <end position="308"/>
    </location>
</feature>
<dbReference type="Pfam" id="PF25989">
    <property type="entry name" value="YknX_C"/>
    <property type="match status" value="1"/>
</dbReference>
<keyword evidence="2" id="KW-0175">Coiled coil</keyword>
<dbReference type="Proteomes" id="UP000297597">
    <property type="component" value="Unassembled WGS sequence"/>
</dbReference>
<feature type="domain" description="Multidrug resistance protein MdtA-like barrel-sandwich hybrid" evidence="4">
    <location>
        <begin position="59"/>
        <end position="227"/>
    </location>
</feature>
<evidence type="ECO:0000256" key="3">
    <source>
        <dbReference type="SAM" id="SignalP"/>
    </source>
</evidence>
<dbReference type="PANTHER" id="PTHR30469">
    <property type="entry name" value="MULTIDRUG RESISTANCE PROTEIN MDTA"/>
    <property type="match status" value="1"/>
</dbReference>
<dbReference type="Pfam" id="PF25954">
    <property type="entry name" value="Beta-barrel_RND_2"/>
    <property type="match status" value="1"/>
</dbReference>
<dbReference type="GO" id="GO:1990281">
    <property type="term" value="C:efflux pump complex"/>
    <property type="evidence" value="ECO:0007669"/>
    <property type="project" value="TreeGrafter"/>
</dbReference>
<dbReference type="InterPro" id="IPR058625">
    <property type="entry name" value="MdtA-like_BSH"/>
</dbReference>